<evidence type="ECO:0000259" key="2">
    <source>
        <dbReference type="Pfam" id="PF05193"/>
    </source>
</evidence>
<dbReference type="OrthoDB" id="9762085at2"/>
<keyword evidence="4" id="KW-1185">Reference proteome</keyword>
<feature type="domain" description="Peptidase M16 N-terminal" evidence="1">
    <location>
        <begin position="20"/>
        <end position="151"/>
    </location>
</feature>
<dbReference type="PANTHER" id="PTHR11851:SF219">
    <property type="entry name" value="HYPOTHETICAL ZINC PROTEASE"/>
    <property type="match status" value="1"/>
</dbReference>
<dbReference type="InterPro" id="IPR007863">
    <property type="entry name" value="Peptidase_M16_C"/>
</dbReference>
<dbReference type="KEGG" id="lrs:PX52LOC_02608"/>
<dbReference type="Proteomes" id="UP000324974">
    <property type="component" value="Chromosome"/>
</dbReference>
<dbReference type="GO" id="GO:0046872">
    <property type="term" value="F:metal ion binding"/>
    <property type="evidence" value="ECO:0007669"/>
    <property type="project" value="InterPro"/>
</dbReference>
<dbReference type="PANTHER" id="PTHR11851">
    <property type="entry name" value="METALLOPROTEASE"/>
    <property type="match status" value="1"/>
</dbReference>
<dbReference type="InterPro" id="IPR011765">
    <property type="entry name" value="Pept_M16_N"/>
</dbReference>
<dbReference type="Pfam" id="PF00675">
    <property type="entry name" value="Peptidase_M16"/>
    <property type="match status" value="1"/>
</dbReference>
<feature type="domain" description="Peptidase M16 C-terminal" evidence="2">
    <location>
        <begin position="167"/>
        <end position="340"/>
    </location>
</feature>
<dbReference type="AlphaFoldDB" id="A0A5C1ABW8"/>
<reference evidence="4" key="1">
    <citation type="submission" date="2019-08" db="EMBL/GenBank/DDBJ databases">
        <title>Limnoglobus roseus gen. nov., sp. nov., a novel freshwater planctomycete with a giant genome from the family Gemmataceae.</title>
        <authorList>
            <person name="Kulichevskaya I.S."/>
            <person name="Naumoff D.G."/>
            <person name="Miroshnikov K."/>
            <person name="Ivanova A."/>
            <person name="Philippov D.A."/>
            <person name="Hakobyan A."/>
            <person name="Rijpstra I.C."/>
            <person name="Sinninghe Damste J.S."/>
            <person name="Liesack W."/>
            <person name="Dedysh S.N."/>
        </authorList>
    </citation>
    <scope>NUCLEOTIDE SEQUENCE [LARGE SCALE GENOMIC DNA]</scope>
    <source>
        <strain evidence="4">PX52</strain>
    </source>
</reference>
<dbReference type="InterPro" id="IPR011249">
    <property type="entry name" value="Metalloenz_LuxS/M16"/>
</dbReference>
<proteinExistence type="predicted"/>
<dbReference type="EMBL" id="CP042425">
    <property type="protein sequence ID" value="QEL15673.1"/>
    <property type="molecule type" value="Genomic_DNA"/>
</dbReference>
<dbReference type="Pfam" id="PF05193">
    <property type="entry name" value="Peptidase_M16_C"/>
    <property type="match status" value="1"/>
</dbReference>
<gene>
    <name evidence="3" type="ORF">PX52LOC_02608</name>
</gene>
<dbReference type="RefSeq" id="WP_149110468.1">
    <property type="nucleotide sequence ID" value="NZ_CP042425.1"/>
</dbReference>
<dbReference type="InterPro" id="IPR050361">
    <property type="entry name" value="MPP/UQCRC_Complex"/>
</dbReference>
<evidence type="ECO:0000259" key="1">
    <source>
        <dbReference type="Pfam" id="PF00675"/>
    </source>
</evidence>
<evidence type="ECO:0000313" key="3">
    <source>
        <dbReference type="EMBL" id="QEL15673.1"/>
    </source>
</evidence>
<accession>A0A5C1ABW8</accession>
<sequence length="411" mass="45550">MSNTVHTHTFPNGLTLLAESMDFVRSAAVYFLIPAGCAHEAPEDAGLASALAEMLPRGAGDRDTEALMLAFDSLGIDHNEGPGLLNMFASGSTVAKNLPQALDLFADVLLRPQLPKDDLPAVQSQLLQDLQSLDDSPQEQVMLELQRRYYPSPLNADRYGTEETLKSLTVKKLRAFHQRLFRPNGTIISVAGRIDWPKLKDQVERLFGGWPVGEKHGLTIDPAHKPQSVHLTKDKQQTQITFAFPSVSVTDPLYFAAKGTVGVLSSGMSSRLFTEVREKRGLCYSVYASHEAMKDRGTIVGYSGTRPERAQETLDVMLAEFNKLRDGVQQDEIDRTKAGLKTSLIMQQESTSARAGAIARDWYYLGRVRSFDEIQHEIDSLSPRSVMDYVDAFPFRDPTIVTLGPAELKRP</sequence>
<name>A0A5C1ABW8_9BACT</name>
<dbReference type="Gene3D" id="3.30.830.10">
    <property type="entry name" value="Metalloenzyme, LuxS/M16 peptidase-like"/>
    <property type="match status" value="2"/>
</dbReference>
<protein>
    <submittedName>
        <fullName evidence="3">Insulinase family protein</fullName>
    </submittedName>
</protein>
<dbReference type="SUPFAM" id="SSF63411">
    <property type="entry name" value="LuxS/MPP-like metallohydrolase"/>
    <property type="match status" value="2"/>
</dbReference>
<evidence type="ECO:0000313" key="4">
    <source>
        <dbReference type="Proteomes" id="UP000324974"/>
    </source>
</evidence>
<organism evidence="3 4">
    <name type="scientific">Limnoglobus roseus</name>
    <dbReference type="NCBI Taxonomy" id="2598579"/>
    <lineage>
        <taxon>Bacteria</taxon>
        <taxon>Pseudomonadati</taxon>
        <taxon>Planctomycetota</taxon>
        <taxon>Planctomycetia</taxon>
        <taxon>Gemmatales</taxon>
        <taxon>Gemmataceae</taxon>
        <taxon>Limnoglobus</taxon>
    </lineage>
</organism>